<reference evidence="2" key="1">
    <citation type="journal article" date="2018" name="Aquaculture">
        <title>Complete genome sequence of a white spot syndrome virus associated with a disease incursion in Australia.</title>
        <authorList>
            <person name="Oakey J."/>
            <person name="Smith C.S."/>
        </authorList>
    </citation>
    <scope>NUCLEOTIDE SEQUENCE [LARGE SCALE GENOMIC DNA]</scope>
    <source>
        <strain evidence="2">WSSV-AU</strain>
    </source>
</reference>
<accession>A0A2D3I6D0</accession>
<organism evidence="2">
    <name type="scientific">White spot syndrome virus</name>
    <dbReference type="NCBI Taxonomy" id="342409"/>
    <lineage>
        <taxon>Viruses</taxon>
        <taxon>Viruses incertae sedis</taxon>
        <taxon>Naldaviricetes</taxon>
        <taxon>Nimaviridae</taxon>
        <taxon>Whispovirus</taxon>
    </lineage>
</organism>
<feature type="compositionally biased region" description="Basic and acidic residues" evidence="1">
    <location>
        <begin position="1"/>
        <end position="11"/>
    </location>
</feature>
<evidence type="ECO:0000313" key="2">
    <source>
        <dbReference type="EMBL" id="ATU83971.1"/>
    </source>
</evidence>
<sequence length="71" mass="7842">MSNAEEAEKIVSARGTQTPSYSSSSSIPYSVFNSLLDLTQVPPPRERQLMHSKSLPPTRHFLGVLKQSNVL</sequence>
<name>A0A2D3I6D0_9VIRU</name>
<dbReference type="Proteomes" id="UP000267516">
    <property type="component" value="Segment"/>
</dbReference>
<evidence type="ECO:0000256" key="1">
    <source>
        <dbReference type="SAM" id="MobiDB-lite"/>
    </source>
</evidence>
<proteinExistence type="predicted"/>
<dbReference type="EMBL" id="MF768985">
    <property type="protein sequence ID" value="ATU83971.1"/>
    <property type="molecule type" value="Genomic_DNA"/>
</dbReference>
<protein>
    <submittedName>
        <fullName evidence="2">ORF258</fullName>
    </submittedName>
</protein>
<feature type="region of interest" description="Disordered" evidence="1">
    <location>
        <begin position="1"/>
        <end position="27"/>
    </location>
</feature>